<proteinExistence type="predicted"/>
<organism evidence="1 2">
    <name type="scientific">Methylobacterium radiotolerans</name>
    <dbReference type="NCBI Taxonomy" id="31998"/>
    <lineage>
        <taxon>Bacteria</taxon>
        <taxon>Pseudomonadati</taxon>
        <taxon>Pseudomonadota</taxon>
        <taxon>Alphaproteobacteria</taxon>
        <taxon>Hyphomicrobiales</taxon>
        <taxon>Methylobacteriaceae</taxon>
        <taxon>Methylobacterium</taxon>
    </lineage>
</organism>
<reference evidence="1 2" key="1">
    <citation type="submission" date="2024-06" db="EMBL/GenBank/DDBJ databases">
        <title>Genomics of switchgrass bacterial isolates.</title>
        <authorList>
            <person name="Shade A."/>
        </authorList>
    </citation>
    <scope>NUCLEOTIDE SEQUENCE [LARGE SCALE GENOMIC DNA]</scope>
    <source>
        <strain evidence="1 2">PvP084</strain>
    </source>
</reference>
<comment type="caution">
    <text evidence="1">The sequence shown here is derived from an EMBL/GenBank/DDBJ whole genome shotgun (WGS) entry which is preliminary data.</text>
</comment>
<gene>
    <name evidence="1" type="ORF">ABIC20_007509</name>
</gene>
<protein>
    <submittedName>
        <fullName evidence="1">Uncharacterized protein</fullName>
    </submittedName>
</protein>
<evidence type="ECO:0000313" key="1">
    <source>
        <dbReference type="EMBL" id="MET3870124.1"/>
    </source>
</evidence>
<name>A0ABV2NUB1_9HYPH</name>
<evidence type="ECO:0000313" key="2">
    <source>
        <dbReference type="Proteomes" id="UP001549119"/>
    </source>
</evidence>
<dbReference type="EMBL" id="JBEPNW010000008">
    <property type="protein sequence ID" value="MET3870124.1"/>
    <property type="molecule type" value="Genomic_DNA"/>
</dbReference>
<keyword evidence="2" id="KW-1185">Reference proteome</keyword>
<accession>A0ABV2NUB1</accession>
<dbReference type="RefSeq" id="WP_042673020.1">
    <property type="nucleotide sequence ID" value="NZ_JBEPNV010000005.1"/>
</dbReference>
<sequence>MTGIRIEQRFSECEECVHFDPTRLVRACLGCKAGENFDPKIDDEEPSEATLLGMLKEWSRDDG</sequence>
<dbReference type="Proteomes" id="UP001549119">
    <property type="component" value="Unassembled WGS sequence"/>
</dbReference>